<reference evidence="1" key="3">
    <citation type="submission" date="2019-01" db="EMBL/GenBank/DDBJ databases">
        <authorList>
            <consortium name="NCBI Pathogen Detection Project"/>
        </authorList>
    </citation>
    <scope>NUCLEOTIDE SEQUENCE</scope>
    <source>
        <strain evidence="1">BCW_3452</strain>
    </source>
</reference>
<dbReference type="EMBL" id="DACRBY010000015">
    <property type="protein sequence ID" value="HAS8540750.1"/>
    <property type="molecule type" value="Genomic_DNA"/>
</dbReference>
<evidence type="ECO:0000313" key="1">
    <source>
        <dbReference type="EMBL" id="HAS8540750.1"/>
    </source>
</evidence>
<protein>
    <submittedName>
        <fullName evidence="1">Uncharacterized protein</fullName>
    </submittedName>
</protein>
<keyword evidence="3" id="KW-1185">Reference proteome</keyword>
<evidence type="ECO:0000313" key="2">
    <source>
        <dbReference type="EMBL" id="PNM68275.1"/>
    </source>
</evidence>
<dbReference type="Proteomes" id="UP000863257">
    <property type="component" value="Unassembled WGS sequence"/>
</dbReference>
<dbReference type="GeneID" id="93894299"/>
<comment type="caution">
    <text evidence="1">The sequence shown here is derived from an EMBL/GenBank/DDBJ whole genome shotgun (WGS) entry which is preliminary data.</text>
</comment>
<dbReference type="EMBL" id="LOSH02000004">
    <property type="protein sequence ID" value="PNM68275.1"/>
    <property type="molecule type" value="Genomic_DNA"/>
</dbReference>
<reference evidence="1" key="2">
    <citation type="journal article" date="2018" name="Genome Biol.">
        <title>SKESA: strategic k-mer extension for scrupulous assemblies.</title>
        <authorList>
            <person name="Souvorov A."/>
            <person name="Agarwala R."/>
            <person name="Lipman D.J."/>
        </authorList>
    </citation>
    <scope>NUCLEOTIDE SEQUENCE</scope>
    <source>
        <strain evidence="1">BCW_3452</strain>
    </source>
</reference>
<reference evidence="2 3" key="1">
    <citation type="submission" date="2017-12" db="EMBL/GenBank/DDBJ databases">
        <title>FDA dAtabase for Regulatory Grade micrObial Sequences (FDA-ARGOS): Supporting development and validation of Infectious Disease Dx tests.</title>
        <authorList>
            <person name="Hoffmann M."/>
            <person name="Allard M."/>
            <person name="Evans P."/>
            <person name="Brown E."/>
            <person name="Tallon L.J."/>
            <person name="Sadzewicz L."/>
            <person name="Sengamalay N."/>
            <person name="Ott S."/>
            <person name="Godinez A."/>
            <person name="Nagaraj S."/>
            <person name="Vavikolanu K."/>
            <person name="Aluvathingal J."/>
            <person name="Nadendla S."/>
            <person name="Hobson J."/>
            <person name="Sichtig H."/>
        </authorList>
    </citation>
    <scope>NUCLEOTIDE SEQUENCE [LARGE SCALE GENOMIC DNA]</scope>
    <source>
        <strain evidence="3">ATCC 29307</strain>
        <strain evidence="2">FDAARGOS_118</strain>
    </source>
</reference>
<sequence>MNEKNKKWGKDVDDKNVFFADRAMIGRRRISELKLISQKNVMKWLTLFNNKSGHCRLIRLAD</sequence>
<accession>A0A087JTH6</accession>
<proteinExistence type="predicted"/>
<gene>
    <name evidence="2" type="ORF">AL548_019535</name>
    <name evidence="1" type="ORF">I7730_13235</name>
</gene>
<dbReference type="RefSeq" id="WP_017428870.1">
    <property type="nucleotide sequence ID" value="NZ_CP014636.1"/>
</dbReference>
<dbReference type="AlphaFoldDB" id="A0A087JTH6"/>
<organism evidence="1">
    <name type="scientific">Vibrio vulnificus</name>
    <dbReference type="NCBI Taxonomy" id="672"/>
    <lineage>
        <taxon>Bacteria</taxon>
        <taxon>Pseudomonadati</taxon>
        <taxon>Pseudomonadota</taxon>
        <taxon>Gammaproteobacteria</taxon>
        <taxon>Vibrionales</taxon>
        <taxon>Vibrionaceae</taxon>
        <taxon>Vibrio</taxon>
    </lineage>
</organism>
<dbReference type="Proteomes" id="UP000054370">
    <property type="component" value="Unassembled WGS sequence"/>
</dbReference>
<evidence type="ECO:0000313" key="3">
    <source>
        <dbReference type="Proteomes" id="UP000054370"/>
    </source>
</evidence>
<name>A0A087JTH6_VIBVL</name>